<dbReference type="EMBL" id="JXTH01000028">
    <property type="protein sequence ID" value="KIQ94279.1"/>
    <property type="molecule type" value="Genomic_DNA"/>
</dbReference>
<feature type="domain" description="Glutaredoxin" evidence="1">
    <location>
        <begin position="4"/>
        <end position="62"/>
    </location>
</feature>
<dbReference type="CDD" id="cd02976">
    <property type="entry name" value="NrdH"/>
    <property type="match status" value="1"/>
</dbReference>
<protein>
    <submittedName>
        <fullName evidence="2">Glutaredoxin-like protein, YruB-family</fullName>
    </submittedName>
</protein>
<dbReference type="InterPro" id="IPR002109">
    <property type="entry name" value="Glutaredoxin"/>
</dbReference>
<dbReference type="AlphaFoldDB" id="A0A0D0QXX5"/>
<evidence type="ECO:0000259" key="1">
    <source>
        <dbReference type="Pfam" id="PF00462"/>
    </source>
</evidence>
<dbReference type="PATRIC" id="fig|404937.3.peg.1727"/>
<organism evidence="2 3">
    <name type="scientific">Anoxybacillus thermarum</name>
    <dbReference type="NCBI Taxonomy" id="404937"/>
    <lineage>
        <taxon>Bacteria</taxon>
        <taxon>Bacillati</taxon>
        <taxon>Bacillota</taxon>
        <taxon>Bacilli</taxon>
        <taxon>Bacillales</taxon>
        <taxon>Anoxybacillaceae</taxon>
        <taxon>Anoxybacillus</taxon>
    </lineage>
</organism>
<evidence type="ECO:0000313" key="2">
    <source>
        <dbReference type="EMBL" id="KIQ94279.1"/>
    </source>
</evidence>
<sequence>MDYILYTIDGCSKCHMVRKYLLQENIPFLEINILKNPSAAIELKKKINEVITPVLISDDRVIVGSDILLMKGEIQ</sequence>
<dbReference type="Gene3D" id="3.40.30.10">
    <property type="entry name" value="Glutaredoxin"/>
    <property type="match status" value="1"/>
</dbReference>
<comment type="caution">
    <text evidence="2">The sequence shown here is derived from an EMBL/GenBank/DDBJ whole genome shotgun (WGS) entry which is preliminary data.</text>
</comment>
<dbReference type="Proteomes" id="UP000032102">
    <property type="component" value="Unassembled WGS sequence"/>
</dbReference>
<dbReference type="InterPro" id="IPR036249">
    <property type="entry name" value="Thioredoxin-like_sf"/>
</dbReference>
<reference evidence="2 3" key="1">
    <citation type="submission" date="2015-01" db="EMBL/GenBank/DDBJ databases">
        <title>Draft genome of Anoxybacillus thermarum strain AF/04.</title>
        <authorList>
            <person name="Poli A."/>
            <person name="Nicolaus B."/>
            <person name="Chan K.-G."/>
            <person name="Kahar U.M."/>
            <person name="Yaakob A.S."/>
            <person name="Chan C.S."/>
            <person name="Goh K.M."/>
        </authorList>
    </citation>
    <scope>NUCLEOTIDE SEQUENCE [LARGE SCALE GENOMIC DNA]</scope>
    <source>
        <strain evidence="2 3">AF/04</strain>
    </source>
</reference>
<dbReference type="RefSeq" id="WP_043966418.1">
    <property type="nucleotide sequence ID" value="NZ_JXTH01000028.1"/>
</dbReference>
<dbReference type="PROSITE" id="PS51354">
    <property type="entry name" value="GLUTAREDOXIN_2"/>
    <property type="match status" value="1"/>
</dbReference>
<accession>A0A0D0QXX5</accession>
<keyword evidence="3" id="KW-1185">Reference proteome</keyword>
<dbReference type="Pfam" id="PF00462">
    <property type="entry name" value="Glutaredoxin"/>
    <property type="match status" value="1"/>
</dbReference>
<name>A0A0D0QXX5_9BACL</name>
<evidence type="ECO:0000313" key="3">
    <source>
        <dbReference type="Proteomes" id="UP000032102"/>
    </source>
</evidence>
<proteinExistence type="predicted"/>
<gene>
    <name evidence="2" type="ORF">LH47_01629</name>
</gene>
<dbReference type="SUPFAM" id="SSF52833">
    <property type="entry name" value="Thioredoxin-like"/>
    <property type="match status" value="1"/>
</dbReference>